<dbReference type="InterPro" id="IPR026341">
    <property type="entry name" value="T9SS_type_B"/>
</dbReference>
<evidence type="ECO:0000313" key="3">
    <source>
        <dbReference type="EMBL" id="MCM8570178.1"/>
    </source>
</evidence>
<comment type="caution">
    <text evidence="3">The sequence shown here is derived from an EMBL/GenBank/DDBJ whole genome shotgun (WGS) entry which is preliminary data.</text>
</comment>
<feature type="domain" description="Ig-like" evidence="2">
    <location>
        <begin position="323"/>
        <end position="404"/>
    </location>
</feature>
<evidence type="ECO:0000313" key="4">
    <source>
        <dbReference type="Proteomes" id="UP001155077"/>
    </source>
</evidence>
<name>A0ABT0Z434_9FLAO</name>
<gene>
    <name evidence="3" type="ORF">NE848_12365</name>
</gene>
<accession>A0ABT0Z434</accession>
<dbReference type="Gene3D" id="2.60.40.2700">
    <property type="match status" value="1"/>
</dbReference>
<dbReference type="NCBIfam" id="TIGR04131">
    <property type="entry name" value="Bac_Flav_CTERM"/>
    <property type="match status" value="1"/>
</dbReference>
<keyword evidence="1" id="KW-0732">Signal</keyword>
<dbReference type="Pfam" id="PF13585">
    <property type="entry name" value="CHU_C"/>
    <property type="match status" value="1"/>
</dbReference>
<feature type="chain" id="PRO_5045680787" evidence="1">
    <location>
        <begin position="19"/>
        <end position="625"/>
    </location>
</feature>
<evidence type="ECO:0000256" key="1">
    <source>
        <dbReference type="SAM" id="SignalP"/>
    </source>
</evidence>
<evidence type="ECO:0000259" key="2">
    <source>
        <dbReference type="Pfam" id="PF19081"/>
    </source>
</evidence>
<dbReference type="Pfam" id="PF19081">
    <property type="entry name" value="Ig_7"/>
    <property type="match status" value="1"/>
</dbReference>
<dbReference type="InterPro" id="IPR044023">
    <property type="entry name" value="Ig_7"/>
</dbReference>
<dbReference type="RefSeq" id="WP_252114023.1">
    <property type="nucleotide sequence ID" value="NZ_JAMSCK010000004.1"/>
</dbReference>
<sequence length="625" mass="68210">MKIFALLFCFLVGLQVQAQLGFCSGSKGDPIFHEDFGTGTGTGQELAPGVTSYTFIEGRDPYDGEYTISDILGVTFGTWYSSLPQTTVSNGRALIVNADFSSGRFYRTGITGLCANTTYEFSAFLINVHKSNTGVCPGGDIPINVRFEIWDETDSILLKAGDTGDINSSASPKWEQYALTFSTEPGQGTVILKMFNNGNGGCGNDLAIDDIIFRSCGDLTTISADKGSQGVYTVCEEDTPAGLSLQATPDNSVYEQHFFQWQSSDDGENWQNIQGANSSDYEANSISATKYFRVKVAEDAVNLSSNECSSASEPFLIEVIRRPQAPVSNGDIRICSDEEVPSLSVSAAQGESVYWYDASAGGNLLASETSVFLVQTAGVYYAEARNTGTDCSPSSRTAVRLTINEVPQVSDELLQICSGSEISLDAELPGQQYRWNSGETTQSIRIDTPGTYSVEITNQNDCSSVKTFTVEAAPEAGIAEIISEEGSVTIVPEFQGEFLYSIDGMNYQNSNFFEHLPGGIYTAYIKDLADCKTESQEFPHIVVPKFISPNNDGYNDTFELKGVEYFESSKIHIFDRYGKLLKTGNGAGFSWKGQFRGKDLPADDYWYLIRISGFPDRKGHFSLIR</sequence>
<organism evidence="3 4">
    <name type="scientific">Gramella jeungdoensis</name>
    <dbReference type="NCBI Taxonomy" id="708091"/>
    <lineage>
        <taxon>Bacteria</taxon>
        <taxon>Pseudomonadati</taxon>
        <taxon>Bacteroidota</taxon>
        <taxon>Flavobacteriia</taxon>
        <taxon>Flavobacteriales</taxon>
        <taxon>Flavobacteriaceae</taxon>
        <taxon>Christiangramia</taxon>
    </lineage>
</organism>
<reference evidence="3" key="1">
    <citation type="submission" date="2022-06" db="EMBL/GenBank/DDBJ databases">
        <title>Gramella sediminis sp. nov., isolated from deep-sea sediment of the Indian Ocean.</title>
        <authorList>
            <person name="Yang L."/>
        </authorList>
    </citation>
    <scope>NUCLEOTIDE SEQUENCE</scope>
    <source>
        <strain evidence="3">HMD3159</strain>
    </source>
</reference>
<dbReference type="EMBL" id="JAMSCK010000004">
    <property type="protein sequence ID" value="MCM8570178.1"/>
    <property type="molecule type" value="Genomic_DNA"/>
</dbReference>
<dbReference type="Gene3D" id="2.60.120.260">
    <property type="entry name" value="Galactose-binding domain-like"/>
    <property type="match status" value="1"/>
</dbReference>
<feature type="signal peptide" evidence="1">
    <location>
        <begin position="1"/>
        <end position="18"/>
    </location>
</feature>
<dbReference type="Proteomes" id="UP001155077">
    <property type="component" value="Unassembled WGS sequence"/>
</dbReference>
<proteinExistence type="predicted"/>
<keyword evidence="4" id="KW-1185">Reference proteome</keyword>
<protein>
    <submittedName>
        <fullName evidence="3">T9SS type B sorting domain-containing protein</fullName>
    </submittedName>
</protein>